<evidence type="ECO:0000313" key="2">
    <source>
        <dbReference type="Proteomes" id="UP000765802"/>
    </source>
</evidence>
<protein>
    <recommendedName>
        <fullName evidence="3">DUF4397 domain-containing protein</fullName>
    </recommendedName>
</protein>
<evidence type="ECO:0008006" key="3">
    <source>
        <dbReference type="Google" id="ProtNLM"/>
    </source>
</evidence>
<dbReference type="EMBL" id="MBUA01000001">
    <property type="protein sequence ID" value="MBC6489967.1"/>
    <property type="molecule type" value="Genomic_DNA"/>
</dbReference>
<dbReference type="RefSeq" id="WP_187255298.1">
    <property type="nucleotide sequence ID" value="NZ_JBHULF010000006.1"/>
</dbReference>
<dbReference type="Proteomes" id="UP000765802">
    <property type="component" value="Unassembled WGS sequence"/>
</dbReference>
<name>A0ABR7M4R6_9BACT</name>
<evidence type="ECO:0000313" key="1">
    <source>
        <dbReference type="EMBL" id="MBC6489967.1"/>
    </source>
</evidence>
<sequence length="241" mass="25578">MKKYFNGGMALLLGAIMLSSCLKQKDETGDGPKTGIAIINAALDSEPLTLLLDGQGLNEQGIVFGAAGGTPADAYLAARPGVRATAWQSGSVIPAEQKFLHWKAGGYYTLIHFDTALNGQSPWMIVEDKPEPVDTIAKARFINCVAGMDSISIWLVNPEDTVQLAQRQPYIGRTGSASESFGVKVNPGNWRYEMFSANGSLLAEGNLDLTGRGLYSFIATGETGGVGVKAPGILFLAHQVK</sequence>
<gene>
    <name evidence="1" type="ORF">BC349_03235</name>
</gene>
<keyword evidence="2" id="KW-1185">Reference proteome</keyword>
<reference evidence="1 2" key="1">
    <citation type="submission" date="2016-07" db="EMBL/GenBank/DDBJ databases">
        <title>Genome analysis of Flavihumibacter stibioxidans YS-17.</title>
        <authorList>
            <person name="Shi K."/>
            <person name="Han Y."/>
            <person name="Wang G."/>
        </authorList>
    </citation>
    <scope>NUCLEOTIDE SEQUENCE [LARGE SCALE GENOMIC DNA]</scope>
    <source>
        <strain evidence="1 2">YS-17</strain>
    </source>
</reference>
<accession>A0ABR7M4R6</accession>
<comment type="caution">
    <text evidence="1">The sequence shown here is derived from an EMBL/GenBank/DDBJ whole genome shotgun (WGS) entry which is preliminary data.</text>
</comment>
<organism evidence="1 2">
    <name type="scientific">Flavihumibacter stibioxidans</name>
    <dbReference type="NCBI Taxonomy" id="1834163"/>
    <lineage>
        <taxon>Bacteria</taxon>
        <taxon>Pseudomonadati</taxon>
        <taxon>Bacteroidota</taxon>
        <taxon>Chitinophagia</taxon>
        <taxon>Chitinophagales</taxon>
        <taxon>Chitinophagaceae</taxon>
        <taxon>Flavihumibacter</taxon>
    </lineage>
</organism>
<dbReference type="PROSITE" id="PS51257">
    <property type="entry name" value="PROKAR_LIPOPROTEIN"/>
    <property type="match status" value="1"/>
</dbReference>
<proteinExistence type="predicted"/>